<reference evidence="3" key="2">
    <citation type="submission" date="2013-10" db="EMBL/GenBank/DDBJ databases">
        <authorList>
            <person name="Aslett M."/>
        </authorList>
    </citation>
    <scope>NUCLEOTIDE SEQUENCE [LARGE SCALE GENOMIC DNA]</scope>
    <source>
        <strain evidence="3">Houghton</strain>
    </source>
</reference>
<evidence type="ECO:0000313" key="4">
    <source>
        <dbReference type="Proteomes" id="UP000030750"/>
    </source>
</evidence>
<reference evidence="3" key="1">
    <citation type="submission" date="2013-10" db="EMBL/GenBank/DDBJ databases">
        <title>Genomic analysis of the causative agents of coccidiosis in chickens.</title>
        <authorList>
            <person name="Reid A.J."/>
            <person name="Blake D."/>
            <person name="Billington K."/>
            <person name="Browne H."/>
            <person name="Dunn M."/>
            <person name="Hung S."/>
            <person name="Kawahara F."/>
            <person name="Miranda-Saavedra D."/>
            <person name="Mourier T."/>
            <person name="Nagra H."/>
            <person name="Otto T.D."/>
            <person name="Rawlings N."/>
            <person name="Sanchez A."/>
            <person name="Sanders M."/>
            <person name="Subramaniam C."/>
            <person name="Tay Y."/>
            <person name="Dear P."/>
            <person name="Doerig C."/>
            <person name="Gruber A."/>
            <person name="Parkinson J."/>
            <person name="Shirley M."/>
            <person name="Wan K.L."/>
            <person name="Berriman M."/>
            <person name="Tomley F."/>
            <person name="Pain A."/>
        </authorList>
    </citation>
    <scope>NUCLEOTIDE SEQUENCE [LARGE SCALE GENOMIC DNA]</scope>
    <source>
        <strain evidence="3">Houghton</strain>
    </source>
</reference>
<feature type="coiled-coil region" evidence="1">
    <location>
        <begin position="73"/>
        <end position="160"/>
    </location>
</feature>
<dbReference type="AlphaFoldDB" id="U6LR83"/>
<keyword evidence="1" id="KW-0175">Coiled coil</keyword>
<sequence>MNAYDIEVSSWFSINLLSPMAGLPAHGLAVATGDPRTMMHVFAAGDKSWNDGAIYRLAAVCSTLDISFLGLSLRSVKVVAADNKRQKEELQQKVKELVLSMKEEEDKFAALSSKVQAADQQWEELSSSINETHARLQQKLQQAEELAAAAAAAATDLANRQAAAVEKMELLQLQIKYLQLKLSESEDIARAEAAQQQRQQQQQLLQQQQQAADGQDEEEKEE</sequence>
<organism evidence="3 4">
    <name type="scientific">Eimeria brunetti</name>
    <dbReference type="NCBI Taxonomy" id="51314"/>
    <lineage>
        <taxon>Eukaryota</taxon>
        <taxon>Sar</taxon>
        <taxon>Alveolata</taxon>
        <taxon>Apicomplexa</taxon>
        <taxon>Conoidasida</taxon>
        <taxon>Coccidia</taxon>
        <taxon>Eucoccidiorida</taxon>
        <taxon>Eimeriorina</taxon>
        <taxon>Eimeriidae</taxon>
        <taxon>Eimeria</taxon>
    </lineage>
</organism>
<dbReference type="VEuPathDB" id="ToxoDB:EBH_0052860"/>
<evidence type="ECO:0000256" key="1">
    <source>
        <dbReference type="SAM" id="Coils"/>
    </source>
</evidence>
<feature type="compositionally biased region" description="Low complexity" evidence="2">
    <location>
        <begin position="191"/>
        <end position="213"/>
    </location>
</feature>
<dbReference type="EMBL" id="HG713205">
    <property type="protein sequence ID" value="CDJ52847.1"/>
    <property type="molecule type" value="Genomic_DNA"/>
</dbReference>
<dbReference type="Proteomes" id="UP000030750">
    <property type="component" value="Unassembled WGS sequence"/>
</dbReference>
<keyword evidence="4" id="KW-1185">Reference proteome</keyword>
<evidence type="ECO:0000256" key="2">
    <source>
        <dbReference type="SAM" id="MobiDB-lite"/>
    </source>
</evidence>
<feature type="region of interest" description="Disordered" evidence="2">
    <location>
        <begin position="188"/>
        <end position="222"/>
    </location>
</feature>
<accession>U6LR83</accession>
<dbReference type="OrthoDB" id="346810at2759"/>
<proteinExistence type="predicted"/>
<protein>
    <submittedName>
        <fullName evidence="3">Uncharacterized protein</fullName>
    </submittedName>
</protein>
<evidence type="ECO:0000313" key="3">
    <source>
        <dbReference type="EMBL" id="CDJ52847.1"/>
    </source>
</evidence>
<name>U6LR83_9EIME</name>
<gene>
    <name evidence="3" type="ORF">EBH_0052860</name>
</gene>